<dbReference type="EMBL" id="BAABEP010000001">
    <property type="protein sequence ID" value="GAA3707012.1"/>
    <property type="molecule type" value="Genomic_DNA"/>
</dbReference>
<evidence type="ECO:0000313" key="2">
    <source>
        <dbReference type="Proteomes" id="UP001499884"/>
    </source>
</evidence>
<comment type="caution">
    <text evidence="1">The sequence shown here is derived from an EMBL/GenBank/DDBJ whole genome shotgun (WGS) entry which is preliminary data.</text>
</comment>
<name>A0ABP7DNU9_9ACTN</name>
<gene>
    <name evidence="1" type="ORF">GCM10023082_01220</name>
</gene>
<reference evidence="2" key="1">
    <citation type="journal article" date="2019" name="Int. J. Syst. Evol. Microbiol.">
        <title>The Global Catalogue of Microorganisms (GCM) 10K type strain sequencing project: providing services to taxonomists for standard genome sequencing and annotation.</title>
        <authorList>
            <consortium name="The Broad Institute Genomics Platform"/>
            <consortium name="The Broad Institute Genome Sequencing Center for Infectious Disease"/>
            <person name="Wu L."/>
            <person name="Ma J."/>
        </authorList>
    </citation>
    <scope>NUCLEOTIDE SEQUENCE [LARGE SCALE GENOMIC DNA]</scope>
    <source>
        <strain evidence="2">JCM 30846</strain>
    </source>
</reference>
<accession>A0ABP7DNU9</accession>
<protein>
    <submittedName>
        <fullName evidence="1">Uncharacterized protein</fullName>
    </submittedName>
</protein>
<dbReference type="Proteomes" id="UP001499884">
    <property type="component" value="Unassembled WGS sequence"/>
</dbReference>
<sequence>MLSPQDFTLLTGPRSLRARISAETPKGQAEERGWGNSGMSVVKGLVLGVVVMFVLRRLDTVPGTSPDRGGVLRVRPTLTGHEGRCRLSYRWG</sequence>
<evidence type="ECO:0000313" key="1">
    <source>
        <dbReference type="EMBL" id="GAA3707012.1"/>
    </source>
</evidence>
<proteinExistence type="predicted"/>
<organism evidence="1 2">
    <name type="scientific">Streptomyces tremellae</name>
    <dbReference type="NCBI Taxonomy" id="1124239"/>
    <lineage>
        <taxon>Bacteria</taxon>
        <taxon>Bacillati</taxon>
        <taxon>Actinomycetota</taxon>
        <taxon>Actinomycetes</taxon>
        <taxon>Kitasatosporales</taxon>
        <taxon>Streptomycetaceae</taxon>
        <taxon>Streptomyces</taxon>
    </lineage>
</organism>
<keyword evidence="2" id="KW-1185">Reference proteome</keyword>